<comment type="caution">
    <text evidence="2">The sequence shown here is derived from an EMBL/GenBank/DDBJ whole genome shotgun (WGS) entry which is preliminary data.</text>
</comment>
<organism evidence="2 3">
    <name type="scientific">Ascochyta lentis</name>
    <dbReference type="NCBI Taxonomy" id="205686"/>
    <lineage>
        <taxon>Eukaryota</taxon>
        <taxon>Fungi</taxon>
        <taxon>Dikarya</taxon>
        <taxon>Ascomycota</taxon>
        <taxon>Pezizomycotina</taxon>
        <taxon>Dothideomycetes</taxon>
        <taxon>Pleosporomycetidae</taxon>
        <taxon>Pleosporales</taxon>
        <taxon>Pleosporineae</taxon>
        <taxon>Didymellaceae</taxon>
        <taxon>Ascochyta</taxon>
    </lineage>
</organism>
<keyword evidence="3" id="KW-1185">Reference proteome</keyword>
<gene>
    <name evidence="2" type="ORF">EKO04_010304</name>
</gene>
<proteinExistence type="predicted"/>
<reference evidence="2" key="1">
    <citation type="submission" date="2018-12" db="EMBL/GenBank/DDBJ databases">
        <authorList>
            <person name="Syme R.A."/>
            <person name="Farfan-Caceres L."/>
            <person name="Lichtenzveig J."/>
        </authorList>
    </citation>
    <scope>NUCLEOTIDE SEQUENCE</scope>
    <source>
        <strain evidence="2">Al4</strain>
    </source>
</reference>
<feature type="compositionally biased region" description="Low complexity" evidence="1">
    <location>
        <begin position="183"/>
        <end position="193"/>
    </location>
</feature>
<dbReference type="EMBL" id="RZGK01000020">
    <property type="protein sequence ID" value="KAF9691753.1"/>
    <property type="molecule type" value="Genomic_DNA"/>
</dbReference>
<evidence type="ECO:0000256" key="1">
    <source>
        <dbReference type="SAM" id="MobiDB-lite"/>
    </source>
</evidence>
<feature type="compositionally biased region" description="Basic and acidic residues" evidence="1">
    <location>
        <begin position="204"/>
        <end position="213"/>
    </location>
</feature>
<sequence length="222" mass="24166">MSSQNSPVPNQQARNTRNNSNNSNNNSNNSSNGSNGSNNASDSNATADTDDVPIRTIFQVSHSMVLSAIENYRNNFKIARDVPWAKIDYPPSDWLKLAAFHVDLRDIISAEIIPGIDAQNARRMAWIMQRNNARADAEMARSKAATQSKQPESQQLKSEASSSTPAPVTTPRLNQSVHATQLPSYAKQAAKPAAPTPAPAKPSSPDHRHHETAQEVARGFSE</sequence>
<reference evidence="2" key="2">
    <citation type="submission" date="2020-09" db="EMBL/GenBank/DDBJ databases">
        <title>Reference genome assembly for Australian Ascochyta lentis isolate Al4.</title>
        <authorList>
            <person name="Lee R.C."/>
            <person name="Farfan-Caceres L.M."/>
            <person name="Debler J.W."/>
            <person name="Williams A.H."/>
            <person name="Henares B.M."/>
        </authorList>
    </citation>
    <scope>NUCLEOTIDE SEQUENCE</scope>
    <source>
        <strain evidence="2">Al4</strain>
    </source>
</reference>
<name>A0A8H7IV87_9PLEO</name>
<evidence type="ECO:0000313" key="2">
    <source>
        <dbReference type="EMBL" id="KAF9691753.1"/>
    </source>
</evidence>
<accession>A0A8H7IV87</accession>
<evidence type="ECO:0000313" key="3">
    <source>
        <dbReference type="Proteomes" id="UP000651452"/>
    </source>
</evidence>
<feature type="compositionally biased region" description="Low complexity" evidence="1">
    <location>
        <begin position="10"/>
        <end position="47"/>
    </location>
</feature>
<feature type="region of interest" description="Disordered" evidence="1">
    <location>
        <begin position="1"/>
        <end position="48"/>
    </location>
</feature>
<feature type="region of interest" description="Disordered" evidence="1">
    <location>
        <begin position="137"/>
        <end position="222"/>
    </location>
</feature>
<feature type="compositionally biased region" description="Polar residues" evidence="1">
    <location>
        <begin position="144"/>
        <end position="182"/>
    </location>
</feature>
<dbReference type="Proteomes" id="UP000651452">
    <property type="component" value="Unassembled WGS sequence"/>
</dbReference>
<dbReference type="AlphaFoldDB" id="A0A8H7IV87"/>
<protein>
    <submittedName>
        <fullName evidence="2">Uncharacterized protein</fullName>
    </submittedName>
</protein>